<proteinExistence type="predicted"/>
<dbReference type="EMBL" id="MT142529">
    <property type="protein sequence ID" value="QJA84425.1"/>
    <property type="molecule type" value="Genomic_DNA"/>
</dbReference>
<dbReference type="AlphaFoldDB" id="A0A6M3KSM6"/>
<reference evidence="2" key="1">
    <citation type="submission" date="2020-03" db="EMBL/GenBank/DDBJ databases">
        <title>The deep terrestrial virosphere.</title>
        <authorList>
            <person name="Holmfeldt K."/>
            <person name="Nilsson E."/>
            <person name="Simone D."/>
            <person name="Lopez-Fernandez M."/>
            <person name="Wu X."/>
            <person name="de Brujin I."/>
            <person name="Lundin D."/>
            <person name="Andersson A."/>
            <person name="Bertilsson S."/>
            <person name="Dopson M."/>
        </authorList>
    </citation>
    <scope>NUCLEOTIDE SEQUENCE</scope>
    <source>
        <strain evidence="2">MM415A00192</strain>
        <strain evidence="1">MM415B00178</strain>
    </source>
</reference>
<evidence type="ECO:0000313" key="1">
    <source>
        <dbReference type="EMBL" id="QJA67660.1"/>
    </source>
</evidence>
<gene>
    <name evidence="2" type="ORF">MM415A00192_0034</name>
    <name evidence="1" type="ORF">MM415B00178_0042</name>
</gene>
<sequence length="296" mass="31141">MTEQVNKEMEKSVDGLIGSLQDAFVAPSDPPPVVEPVVVAPPVVEPPVVPPVVVPPIVEPPVVPSVVEPPVVTPSVEPSVPLPIVPPAAPVVPASPKDPRDTEMEQMRGTIAELRKLIETTASVAATPQPIVAPPVAPTPVKFLEKEEDLNKILDNVENFNAFMNTVISKANEQVPKATFDMDTIDKIVTQKLAVNEFYAANKDLTSNKAYVGLVANELSAKNPTWTLEDVIKNLATEVRTRLGMSVTPPVGSAPVVAPVETPAFVPGGGTRPGAGGTPLTRVEAGIADLLEGVQV</sequence>
<accession>A0A6M3KSM6</accession>
<dbReference type="EMBL" id="MT141574">
    <property type="protein sequence ID" value="QJA67660.1"/>
    <property type="molecule type" value="Genomic_DNA"/>
</dbReference>
<name>A0A6M3KSM6_9ZZZZ</name>
<organism evidence="2">
    <name type="scientific">viral metagenome</name>
    <dbReference type="NCBI Taxonomy" id="1070528"/>
    <lineage>
        <taxon>unclassified sequences</taxon>
        <taxon>metagenomes</taxon>
        <taxon>organismal metagenomes</taxon>
    </lineage>
</organism>
<evidence type="ECO:0000313" key="2">
    <source>
        <dbReference type="EMBL" id="QJA84425.1"/>
    </source>
</evidence>
<protein>
    <submittedName>
        <fullName evidence="2">Uncharacterized protein</fullName>
    </submittedName>
</protein>